<evidence type="ECO:0000313" key="2">
    <source>
        <dbReference type="Proteomes" id="UP000606193"/>
    </source>
</evidence>
<proteinExistence type="predicted"/>
<reference evidence="1 2" key="1">
    <citation type="submission" date="2020-08" db="EMBL/GenBank/DDBJ databases">
        <title>Genome public.</title>
        <authorList>
            <person name="Liu C."/>
            <person name="Sun Q."/>
        </authorList>
    </citation>
    <scope>NUCLEOTIDE SEQUENCE [LARGE SCALE GENOMIC DNA]</scope>
    <source>
        <strain evidence="1 2">NSJ-37</strain>
    </source>
</reference>
<accession>A0ABR7N1U2</accession>
<dbReference type="RefSeq" id="WP_249297925.1">
    <property type="nucleotide sequence ID" value="NZ_JACRSX010000010.1"/>
</dbReference>
<protein>
    <submittedName>
        <fullName evidence="1">Uncharacterized protein</fullName>
    </submittedName>
</protein>
<sequence>MADYNDVFADIANVLLFQGEQMVSPDSLKNERTLSQYKSGNDRLHEQERDILKSWTDGNIKIALIGFENQTNPDKYMPVRIFSYEW</sequence>
<comment type="caution">
    <text evidence="1">The sequence shown here is derived from an EMBL/GenBank/DDBJ whole genome shotgun (WGS) entry which is preliminary data.</text>
</comment>
<gene>
    <name evidence="1" type="ORF">H8704_08175</name>
</gene>
<dbReference type="Proteomes" id="UP000606193">
    <property type="component" value="Unassembled WGS sequence"/>
</dbReference>
<name>A0ABR7N1U2_9FIRM</name>
<dbReference type="EMBL" id="JACRSX010000010">
    <property type="protein sequence ID" value="MBC8562602.1"/>
    <property type="molecule type" value="Genomic_DNA"/>
</dbReference>
<keyword evidence="2" id="KW-1185">Reference proteome</keyword>
<organism evidence="1 2">
    <name type="scientific">Jutongia huaianensis</name>
    <dbReference type="NCBI Taxonomy" id="2763668"/>
    <lineage>
        <taxon>Bacteria</taxon>
        <taxon>Bacillati</taxon>
        <taxon>Bacillota</taxon>
        <taxon>Clostridia</taxon>
        <taxon>Lachnospirales</taxon>
        <taxon>Lachnospiraceae</taxon>
        <taxon>Jutongia</taxon>
    </lineage>
</organism>
<evidence type="ECO:0000313" key="1">
    <source>
        <dbReference type="EMBL" id="MBC8562602.1"/>
    </source>
</evidence>